<organism evidence="7 8">
    <name type="scientific">Nostocoides australiense Ben110</name>
    <dbReference type="NCBI Taxonomy" id="1193182"/>
    <lineage>
        <taxon>Bacteria</taxon>
        <taxon>Bacillati</taxon>
        <taxon>Actinomycetota</taxon>
        <taxon>Actinomycetes</taxon>
        <taxon>Micrococcales</taxon>
        <taxon>Intrasporangiaceae</taxon>
        <taxon>Nostocoides</taxon>
    </lineage>
</organism>
<keyword evidence="2 6" id="KW-0812">Transmembrane</keyword>
<protein>
    <recommendedName>
        <fullName evidence="9">DUF4870 domain-containing protein</fullName>
    </recommendedName>
</protein>
<accession>W6JYD5</accession>
<evidence type="ECO:0000256" key="1">
    <source>
        <dbReference type="ARBA" id="ARBA00004141"/>
    </source>
</evidence>
<keyword evidence="8" id="KW-1185">Reference proteome</keyword>
<dbReference type="AlphaFoldDB" id="W6JYD5"/>
<reference evidence="7 8" key="1">
    <citation type="journal article" date="2013" name="ISME J.">
        <title>A metabolic model for members of the genus Tetrasphaera involved in enhanced biological phosphorus removal.</title>
        <authorList>
            <person name="Kristiansen R."/>
            <person name="Nguyen H.T.T."/>
            <person name="Saunders A.M."/>
            <person name="Nielsen J.L."/>
            <person name="Wimmer R."/>
            <person name="Le V.Q."/>
            <person name="McIlroy S.J."/>
            <person name="Petrovski S."/>
            <person name="Seviour R.J."/>
            <person name="Calteau A."/>
            <person name="Nielsen K.L."/>
            <person name="Nielsen P.H."/>
        </authorList>
    </citation>
    <scope>NUCLEOTIDE SEQUENCE [LARGE SCALE GENOMIC DNA]</scope>
    <source>
        <strain evidence="7 8">Ben110</strain>
    </source>
</reference>
<evidence type="ECO:0000256" key="5">
    <source>
        <dbReference type="SAM" id="MobiDB-lite"/>
    </source>
</evidence>
<evidence type="ECO:0008006" key="9">
    <source>
        <dbReference type="Google" id="ProtNLM"/>
    </source>
</evidence>
<dbReference type="Proteomes" id="UP000035763">
    <property type="component" value="Unassembled WGS sequence"/>
</dbReference>
<evidence type="ECO:0000313" key="8">
    <source>
        <dbReference type="Proteomes" id="UP000035763"/>
    </source>
</evidence>
<dbReference type="RefSeq" id="WP_083433856.1">
    <property type="nucleotide sequence ID" value="NZ_HG764815.1"/>
</dbReference>
<comment type="subcellular location">
    <subcellularLocation>
        <location evidence="1">Membrane</location>
        <topology evidence="1">Multi-pass membrane protein</topology>
    </subcellularLocation>
</comment>
<dbReference type="STRING" id="1193182.BN11_3960003"/>
<comment type="caution">
    <text evidence="7">The sequence shown here is derived from an EMBL/GenBank/DDBJ whole genome shotgun (WGS) entry which is preliminary data.</text>
</comment>
<gene>
    <name evidence="7" type="ORF">BN11_3960003</name>
</gene>
<sequence length="193" mass="20990">MTQQPNEPVYPGQQPAHPTQPFPQQSGPGQPLPPQHYPPQHYPPQGPSTGSSSYSAPHQSPFGQTADRYTGSAPLTARDERNLGMLSHVIPLVCFVLSAGTLGFVASLVMWFMYKDRGPFVRANAANSLNVQLTALIWSIISVIMMITIILLPVGIIGAIVAVVYLFVVHIVAAMKASAGEWYKPPFTMSFFK</sequence>
<dbReference type="EMBL" id="CAJA01000330">
    <property type="protein sequence ID" value="CCH74147.1"/>
    <property type="molecule type" value="Genomic_DNA"/>
</dbReference>
<name>W6JYD5_9MICO</name>
<dbReference type="Pfam" id="PF09685">
    <property type="entry name" value="MamF_MmsF"/>
    <property type="match status" value="1"/>
</dbReference>
<evidence type="ECO:0000256" key="4">
    <source>
        <dbReference type="ARBA" id="ARBA00023136"/>
    </source>
</evidence>
<keyword evidence="4 6" id="KW-0472">Membrane</keyword>
<evidence type="ECO:0000313" key="7">
    <source>
        <dbReference type="EMBL" id="CCH74147.1"/>
    </source>
</evidence>
<keyword evidence="3 6" id="KW-1133">Transmembrane helix</keyword>
<evidence type="ECO:0000256" key="3">
    <source>
        <dbReference type="ARBA" id="ARBA00022989"/>
    </source>
</evidence>
<feature type="compositionally biased region" description="Polar residues" evidence="5">
    <location>
        <begin position="48"/>
        <end position="63"/>
    </location>
</feature>
<dbReference type="OrthoDB" id="9808930at2"/>
<proteinExistence type="predicted"/>
<dbReference type="InterPro" id="IPR019109">
    <property type="entry name" value="MamF_MmsF"/>
</dbReference>
<feature type="compositionally biased region" description="Pro residues" evidence="5">
    <location>
        <begin position="30"/>
        <end position="46"/>
    </location>
</feature>
<feature type="transmembrane region" description="Helical" evidence="6">
    <location>
        <begin position="135"/>
        <end position="168"/>
    </location>
</feature>
<feature type="region of interest" description="Disordered" evidence="5">
    <location>
        <begin position="1"/>
        <end position="70"/>
    </location>
</feature>
<evidence type="ECO:0000256" key="2">
    <source>
        <dbReference type="ARBA" id="ARBA00022692"/>
    </source>
</evidence>
<feature type="transmembrane region" description="Helical" evidence="6">
    <location>
        <begin position="89"/>
        <end position="114"/>
    </location>
</feature>
<evidence type="ECO:0000256" key="6">
    <source>
        <dbReference type="SAM" id="Phobius"/>
    </source>
</evidence>